<reference evidence="1" key="1">
    <citation type="journal article" date="2019" name="Environ. Microbiol.">
        <title>Fungal ecological strategies reflected in gene transcription - a case study of two litter decomposers.</title>
        <authorList>
            <person name="Barbi F."/>
            <person name="Kohler A."/>
            <person name="Barry K."/>
            <person name="Baskaran P."/>
            <person name="Daum C."/>
            <person name="Fauchery L."/>
            <person name="Ihrmark K."/>
            <person name="Kuo A."/>
            <person name="LaButti K."/>
            <person name="Lipzen A."/>
            <person name="Morin E."/>
            <person name="Grigoriev I.V."/>
            <person name="Henrissat B."/>
            <person name="Lindahl B."/>
            <person name="Martin F."/>
        </authorList>
    </citation>
    <scope>NUCLEOTIDE SEQUENCE</scope>
    <source>
        <strain evidence="1">JB14</strain>
    </source>
</reference>
<protein>
    <submittedName>
        <fullName evidence="1">Uncharacterized protein</fullName>
    </submittedName>
</protein>
<evidence type="ECO:0000313" key="1">
    <source>
        <dbReference type="EMBL" id="KAE9388697.1"/>
    </source>
</evidence>
<keyword evidence="2" id="KW-1185">Reference proteome</keyword>
<dbReference type="EMBL" id="ML769731">
    <property type="protein sequence ID" value="KAE9388697.1"/>
    <property type="molecule type" value="Genomic_DNA"/>
</dbReference>
<evidence type="ECO:0000313" key="2">
    <source>
        <dbReference type="Proteomes" id="UP000799118"/>
    </source>
</evidence>
<organism evidence="1 2">
    <name type="scientific">Gymnopus androsaceus JB14</name>
    <dbReference type="NCBI Taxonomy" id="1447944"/>
    <lineage>
        <taxon>Eukaryota</taxon>
        <taxon>Fungi</taxon>
        <taxon>Dikarya</taxon>
        <taxon>Basidiomycota</taxon>
        <taxon>Agaricomycotina</taxon>
        <taxon>Agaricomycetes</taxon>
        <taxon>Agaricomycetidae</taxon>
        <taxon>Agaricales</taxon>
        <taxon>Marasmiineae</taxon>
        <taxon>Omphalotaceae</taxon>
        <taxon>Gymnopus</taxon>
    </lineage>
</organism>
<proteinExistence type="predicted"/>
<sequence length="110" mass="12494">MGLLGRIILMLSTPLNSRTHCPRPRIPIQALLAHQRKTFSGREHSSWDFLLHVGKSSFPPKCGRWSLYSPLLSKLVVHHATVTMEASGNTELKYGGGRYSRRLRRMKKAL</sequence>
<dbReference type="Proteomes" id="UP000799118">
    <property type="component" value="Unassembled WGS sequence"/>
</dbReference>
<dbReference type="AlphaFoldDB" id="A0A6A4GU86"/>
<gene>
    <name evidence="1" type="ORF">BT96DRAFT_423018</name>
</gene>
<name>A0A6A4GU86_9AGAR</name>
<accession>A0A6A4GU86</accession>